<keyword evidence="3" id="KW-1185">Reference proteome</keyword>
<protein>
    <submittedName>
        <fullName evidence="2">Uncharacterized protein</fullName>
    </submittedName>
</protein>
<dbReference type="EnsemblBacteria" id="ABL79147">
    <property type="protein sequence ID" value="ABL79147"/>
    <property type="gene ID" value="Tpen_1752"/>
</dbReference>
<keyword evidence="1" id="KW-0472">Membrane</keyword>
<keyword evidence="1" id="KW-1133">Transmembrane helix</keyword>
<dbReference type="RefSeq" id="WP_011753412.1">
    <property type="nucleotide sequence ID" value="NC_008698.1"/>
</dbReference>
<dbReference type="AlphaFoldDB" id="A1S117"/>
<feature type="transmembrane region" description="Helical" evidence="1">
    <location>
        <begin position="142"/>
        <end position="163"/>
    </location>
</feature>
<evidence type="ECO:0000313" key="2">
    <source>
        <dbReference type="EMBL" id="ABL79147.1"/>
    </source>
</evidence>
<dbReference type="Proteomes" id="UP000000641">
    <property type="component" value="Chromosome"/>
</dbReference>
<evidence type="ECO:0000256" key="1">
    <source>
        <dbReference type="SAM" id="Phobius"/>
    </source>
</evidence>
<reference evidence="3" key="1">
    <citation type="journal article" date="2008" name="J. Bacteriol.">
        <title>Genome sequence of Thermofilum pendens reveals an exceptional loss of biosynthetic pathways without genome reduction.</title>
        <authorList>
            <person name="Anderson I."/>
            <person name="Rodriguez J."/>
            <person name="Susanti D."/>
            <person name="Porat I."/>
            <person name="Reich C."/>
            <person name="Ulrich L.E."/>
            <person name="Elkins J.G."/>
            <person name="Mavromatis K."/>
            <person name="Lykidis A."/>
            <person name="Kim E."/>
            <person name="Thompson L.S."/>
            <person name="Nolan M."/>
            <person name="Land M."/>
            <person name="Copeland A."/>
            <person name="Lapidus A."/>
            <person name="Lucas S."/>
            <person name="Detter C."/>
            <person name="Zhulin I.B."/>
            <person name="Olsen G.J."/>
            <person name="Whitman W."/>
            <person name="Mukhopadhyay B."/>
            <person name="Bristow J."/>
            <person name="Kyrpides N."/>
        </authorList>
    </citation>
    <scope>NUCLEOTIDE SEQUENCE [LARGE SCALE GENOMIC DNA]</scope>
    <source>
        <strain evidence="3">DSM 2475 / Hrk 5</strain>
    </source>
</reference>
<feature type="transmembrane region" description="Helical" evidence="1">
    <location>
        <begin position="169"/>
        <end position="189"/>
    </location>
</feature>
<gene>
    <name evidence="2" type="ordered locus">Tpen_1752</name>
</gene>
<feature type="transmembrane region" description="Helical" evidence="1">
    <location>
        <begin position="25"/>
        <end position="49"/>
    </location>
</feature>
<dbReference type="HOGENOM" id="CLU_1109550_0_0_2"/>
<dbReference type="STRING" id="368408.Tpen_1752"/>
<proteinExistence type="predicted"/>
<accession>A1S117</accession>
<feature type="transmembrane region" description="Helical" evidence="1">
    <location>
        <begin position="104"/>
        <end position="130"/>
    </location>
</feature>
<dbReference type="EMBL" id="CP000505">
    <property type="protein sequence ID" value="ABL79147.1"/>
    <property type="molecule type" value="Genomic_DNA"/>
</dbReference>
<sequence>MRRSVGLASSLKKTVRHELFVSGKVAAATSLLAVGFSFLQFFLVLAYASSRGLAGGPPFSYFPLMLMSYAYGFLVLMGLSSLAGELKGSAALYLSQPLSRSEYVASWALAVVVSPLASLVASALFSAAVVDPALLWEHDPSLYAFWVLENMISGLLLLLVALLGRSSALLVVTWLVQRVAAPFVTLFLASLSRIQGRALNPLLEFLAQSVYPFTLYYSLNPQPHAVAGSAVLVATLAVAVYLVTSRRLEV</sequence>
<name>A1S117_THEPD</name>
<feature type="transmembrane region" description="Helical" evidence="1">
    <location>
        <begin position="225"/>
        <end position="244"/>
    </location>
</feature>
<feature type="transmembrane region" description="Helical" evidence="1">
    <location>
        <begin position="61"/>
        <end position="84"/>
    </location>
</feature>
<evidence type="ECO:0000313" key="3">
    <source>
        <dbReference type="Proteomes" id="UP000000641"/>
    </source>
</evidence>
<dbReference type="GeneID" id="4601950"/>
<dbReference type="KEGG" id="tpe:Tpen_1752"/>
<organism evidence="2 3">
    <name type="scientific">Thermofilum pendens (strain DSM 2475 / Hrk 5)</name>
    <dbReference type="NCBI Taxonomy" id="368408"/>
    <lineage>
        <taxon>Archaea</taxon>
        <taxon>Thermoproteota</taxon>
        <taxon>Thermoprotei</taxon>
        <taxon>Thermofilales</taxon>
        <taxon>Thermofilaceae</taxon>
        <taxon>Thermofilum</taxon>
    </lineage>
</organism>
<keyword evidence="1" id="KW-0812">Transmembrane</keyword>